<organism evidence="4 5">
    <name type="scientific">Azonexus hydrophilus</name>
    <dbReference type="NCBI Taxonomy" id="418702"/>
    <lineage>
        <taxon>Bacteria</taxon>
        <taxon>Pseudomonadati</taxon>
        <taxon>Pseudomonadota</taxon>
        <taxon>Betaproteobacteria</taxon>
        <taxon>Rhodocyclales</taxon>
        <taxon>Azonexaceae</taxon>
        <taxon>Azonexus</taxon>
    </lineage>
</organism>
<evidence type="ECO:0000256" key="2">
    <source>
        <dbReference type="PROSITE-ProRule" id="PRU00169"/>
    </source>
</evidence>
<dbReference type="InterPro" id="IPR001789">
    <property type="entry name" value="Sig_transdc_resp-reg_receiver"/>
</dbReference>
<dbReference type="Pfam" id="PF00072">
    <property type="entry name" value="Response_reg"/>
    <property type="match status" value="1"/>
</dbReference>
<gene>
    <name evidence="4" type="ORF">AADV58_11210</name>
</gene>
<keyword evidence="1 2" id="KW-0597">Phosphoprotein</keyword>
<keyword evidence="4" id="KW-0238">DNA-binding</keyword>
<dbReference type="CDD" id="cd04762">
    <property type="entry name" value="HTH_MerR-trunc"/>
    <property type="match status" value="1"/>
</dbReference>
<dbReference type="InterPro" id="IPR041657">
    <property type="entry name" value="HTH_17"/>
</dbReference>
<evidence type="ECO:0000256" key="1">
    <source>
        <dbReference type="ARBA" id="ARBA00022553"/>
    </source>
</evidence>
<dbReference type="PROSITE" id="PS50110">
    <property type="entry name" value="RESPONSE_REGULATORY"/>
    <property type="match status" value="1"/>
</dbReference>
<dbReference type="InterPro" id="IPR009061">
    <property type="entry name" value="DNA-bd_dom_put_sf"/>
</dbReference>
<dbReference type="CDD" id="cd00156">
    <property type="entry name" value="REC"/>
    <property type="match status" value="1"/>
</dbReference>
<keyword evidence="5" id="KW-1185">Reference proteome</keyword>
<dbReference type="InterPro" id="IPR011006">
    <property type="entry name" value="CheY-like_superfamily"/>
</dbReference>
<proteinExistence type="predicted"/>
<dbReference type="Gene3D" id="1.10.1660.10">
    <property type="match status" value="1"/>
</dbReference>
<evidence type="ECO:0000313" key="4">
    <source>
        <dbReference type="EMBL" id="WZJ20522.1"/>
    </source>
</evidence>
<feature type="modified residue" description="4-aspartylphosphate" evidence="2">
    <location>
        <position position="139"/>
    </location>
</feature>
<dbReference type="SUPFAM" id="SSF52172">
    <property type="entry name" value="CheY-like"/>
    <property type="match status" value="1"/>
</dbReference>
<dbReference type="RefSeq" id="WP_081700190.1">
    <property type="nucleotide sequence ID" value="NZ_CALFBA010000181.1"/>
</dbReference>
<dbReference type="InterPro" id="IPR010093">
    <property type="entry name" value="SinI_DNA-bd"/>
</dbReference>
<dbReference type="Gene3D" id="3.40.50.2300">
    <property type="match status" value="1"/>
</dbReference>
<sequence length="224" mass="24892">MKRKQTTVPSGEVYCTTREAAEMLNVSLRTVQLWVEAGVLKAWKTDGGHRRVPLSSVQALVKERLGEDAVVPEVQPVAEIVPQDNRFTVLVLEDDEDMLHLYRLTMEAWGLPVRFVFVKSVFEALVEIGRAPPDLLVTDLRISGVDGFEIIKVLRADNALSSLNIVVVSGMEAHEIDARGGLPPEITVFHKPLSFELMQGYIKACLANKALQEKRNGYQVSRAA</sequence>
<reference evidence="4 5" key="1">
    <citation type="submission" date="2024-04" db="EMBL/GenBank/DDBJ databases">
        <title>Dissimilatory iodate-reducing microorganisms contribute to the enrichment of iodine in groundwater.</title>
        <authorList>
            <person name="Jiang Z."/>
        </authorList>
    </citation>
    <scope>NUCLEOTIDE SEQUENCE [LARGE SCALE GENOMIC DNA]</scope>
    <source>
        <strain evidence="4 5">NCP973</strain>
    </source>
</reference>
<dbReference type="InterPro" id="IPR050595">
    <property type="entry name" value="Bact_response_regulator"/>
</dbReference>
<dbReference type="NCBIfam" id="TIGR01764">
    <property type="entry name" value="excise"/>
    <property type="match status" value="1"/>
</dbReference>
<name>A0ABZ2XF11_9RHOO</name>
<dbReference type="PANTHER" id="PTHR44591">
    <property type="entry name" value="STRESS RESPONSE REGULATOR PROTEIN 1"/>
    <property type="match status" value="1"/>
</dbReference>
<evidence type="ECO:0000313" key="5">
    <source>
        <dbReference type="Proteomes" id="UP001479520"/>
    </source>
</evidence>
<dbReference type="Pfam" id="PF12728">
    <property type="entry name" value="HTH_17"/>
    <property type="match status" value="1"/>
</dbReference>
<evidence type="ECO:0000259" key="3">
    <source>
        <dbReference type="PROSITE" id="PS50110"/>
    </source>
</evidence>
<accession>A0ABZ2XF11</accession>
<dbReference type="Proteomes" id="UP001479520">
    <property type="component" value="Chromosome"/>
</dbReference>
<dbReference type="EMBL" id="CP151406">
    <property type="protein sequence ID" value="WZJ20522.1"/>
    <property type="molecule type" value="Genomic_DNA"/>
</dbReference>
<dbReference type="SUPFAM" id="SSF46955">
    <property type="entry name" value="Putative DNA-binding domain"/>
    <property type="match status" value="1"/>
</dbReference>
<dbReference type="PANTHER" id="PTHR44591:SF3">
    <property type="entry name" value="RESPONSE REGULATORY DOMAIN-CONTAINING PROTEIN"/>
    <property type="match status" value="1"/>
</dbReference>
<protein>
    <submittedName>
        <fullName evidence="4">Excisionase family DNA-binding protein</fullName>
    </submittedName>
</protein>
<feature type="domain" description="Response regulatory" evidence="3">
    <location>
        <begin position="88"/>
        <end position="206"/>
    </location>
</feature>
<dbReference type="GO" id="GO:0003677">
    <property type="term" value="F:DNA binding"/>
    <property type="evidence" value="ECO:0007669"/>
    <property type="project" value="UniProtKB-KW"/>
</dbReference>
<dbReference type="SMART" id="SM00448">
    <property type="entry name" value="REC"/>
    <property type="match status" value="1"/>
</dbReference>